<evidence type="ECO:0000313" key="1">
    <source>
        <dbReference type="EMBL" id="KAG5469920.1"/>
    </source>
</evidence>
<dbReference type="GO" id="GO:0004721">
    <property type="term" value="F:phosphoprotein phosphatase activity"/>
    <property type="evidence" value="ECO:0007669"/>
    <property type="project" value="InterPro"/>
</dbReference>
<name>A0A836GQF3_LEIEN</name>
<dbReference type="RefSeq" id="XP_067689928.1">
    <property type="nucleotide sequence ID" value="XM_067833825.1"/>
</dbReference>
<protein>
    <submittedName>
        <fullName evidence="1">Uncharacterized protein</fullName>
    </submittedName>
</protein>
<dbReference type="AlphaFoldDB" id="A0A836GQF3"/>
<reference evidence="1 2" key="1">
    <citation type="submission" date="2021-02" db="EMBL/GenBank/DDBJ databases">
        <title>Leishmania (Mundinia) enrietti genome sequencing and assembly.</title>
        <authorList>
            <person name="Almutairi H."/>
            <person name="Gatherer D."/>
        </authorList>
    </citation>
    <scope>NUCLEOTIDE SEQUENCE [LARGE SCALE GENOMIC DNA]</scope>
    <source>
        <strain evidence="1">CUR178</strain>
    </source>
</reference>
<dbReference type="SUPFAM" id="SSF52799">
    <property type="entry name" value="(Phosphotyrosine protein) phosphatases II"/>
    <property type="match status" value="1"/>
</dbReference>
<organism evidence="1 2">
    <name type="scientific">Leishmania enriettii</name>
    <dbReference type="NCBI Taxonomy" id="5663"/>
    <lineage>
        <taxon>Eukaryota</taxon>
        <taxon>Discoba</taxon>
        <taxon>Euglenozoa</taxon>
        <taxon>Kinetoplastea</taxon>
        <taxon>Metakinetoplastina</taxon>
        <taxon>Trypanosomatida</taxon>
        <taxon>Trypanosomatidae</taxon>
        <taxon>Leishmaniinae</taxon>
        <taxon>Leishmania</taxon>
    </lineage>
</organism>
<keyword evidence="2" id="KW-1185">Reference proteome</keyword>
<evidence type="ECO:0000313" key="2">
    <source>
        <dbReference type="Proteomes" id="UP000674179"/>
    </source>
</evidence>
<sequence>MASAIKRVRHVEVAGLMNLRDLGGCDTNNSAKTTKWGVVYCSDQLCRVPADVAQEILVDQLRIRHVCDLRDEGEVSANRYSFVGMRRTSFPIGMSIPDRFLK</sequence>
<dbReference type="InterPro" id="IPR026893">
    <property type="entry name" value="Tyr/Ser_Pase_IphP-type"/>
</dbReference>
<gene>
    <name evidence="1" type="ORF">CUR178_02062</name>
</gene>
<dbReference type="Gene3D" id="3.90.190.10">
    <property type="entry name" value="Protein tyrosine phosphatase superfamily"/>
    <property type="match status" value="1"/>
</dbReference>
<dbReference type="InterPro" id="IPR029021">
    <property type="entry name" value="Prot-tyrosine_phosphatase-like"/>
</dbReference>
<dbReference type="KEGG" id="lenr:94169335"/>
<accession>A0A836GQF3</accession>
<dbReference type="Pfam" id="PF13350">
    <property type="entry name" value="Y_phosphatase3"/>
    <property type="match status" value="1"/>
</dbReference>
<dbReference type="Proteomes" id="UP000674179">
    <property type="component" value="Chromosome 33"/>
</dbReference>
<dbReference type="GeneID" id="94169335"/>
<dbReference type="EMBL" id="JAFHKP010000033">
    <property type="protein sequence ID" value="KAG5469920.1"/>
    <property type="molecule type" value="Genomic_DNA"/>
</dbReference>
<proteinExistence type="predicted"/>
<dbReference type="OrthoDB" id="449382at2759"/>
<comment type="caution">
    <text evidence="1">The sequence shown here is derived from an EMBL/GenBank/DDBJ whole genome shotgun (WGS) entry which is preliminary data.</text>
</comment>